<evidence type="ECO:0000313" key="2">
    <source>
        <dbReference type="Proteomes" id="UP000199050"/>
    </source>
</evidence>
<protein>
    <submittedName>
        <fullName evidence="1">Uncharacterized protein</fullName>
    </submittedName>
</protein>
<proteinExistence type="predicted"/>
<keyword evidence="2" id="KW-1185">Reference proteome</keyword>
<dbReference type="RefSeq" id="WP_090716491.1">
    <property type="nucleotide sequence ID" value="NZ_CBCSKY010000028.1"/>
</dbReference>
<dbReference type="AlphaFoldDB" id="A0A1G8X4G4"/>
<sequence>MKQVINAKGTNIYPGQVKFVWIATCSCQNKIVRSIKETGLNMYVNKERFACKHCGGNLQKSGQQHFKGDEPLSRDQVWAATEFDED</sequence>
<organism evidence="1 2">
    <name type="scientific">Paenibacillus typhae</name>
    <dbReference type="NCBI Taxonomy" id="1174501"/>
    <lineage>
        <taxon>Bacteria</taxon>
        <taxon>Bacillati</taxon>
        <taxon>Bacillota</taxon>
        <taxon>Bacilli</taxon>
        <taxon>Bacillales</taxon>
        <taxon>Paenibacillaceae</taxon>
        <taxon>Paenibacillus</taxon>
    </lineage>
</organism>
<gene>
    <name evidence="1" type="ORF">SAMN05216192_12566</name>
</gene>
<evidence type="ECO:0000313" key="1">
    <source>
        <dbReference type="EMBL" id="SDJ84650.1"/>
    </source>
</evidence>
<reference evidence="2" key="1">
    <citation type="submission" date="2016-10" db="EMBL/GenBank/DDBJ databases">
        <authorList>
            <person name="Varghese N."/>
            <person name="Submissions S."/>
        </authorList>
    </citation>
    <scope>NUCLEOTIDE SEQUENCE [LARGE SCALE GENOMIC DNA]</scope>
    <source>
        <strain evidence="2">CGMCC 1.11012</strain>
    </source>
</reference>
<dbReference type="EMBL" id="FNDX01000025">
    <property type="protein sequence ID" value="SDJ84650.1"/>
    <property type="molecule type" value="Genomic_DNA"/>
</dbReference>
<dbReference type="OrthoDB" id="2989753at2"/>
<name>A0A1G8X4G4_9BACL</name>
<accession>A0A1G8X4G4</accession>
<dbReference type="Proteomes" id="UP000199050">
    <property type="component" value="Unassembled WGS sequence"/>
</dbReference>